<dbReference type="InterPro" id="IPR048279">
    <property type="entry name" value="MdtK-like"/>
</dbReference>
<feature type="transmembrane region" description="Helical" evidence="10">
    <location>
        <begin position="55"/>
        <end position="74"/>
    </location>
</feature>
<dbReference type="RefSeq" id="WP_343818498.1">
    <property type="nucleotide sequence ID" value="NZ_BAAAFA010000011.1"/>
</dbReference>
<evidence type="ECO:0000256" key="4">
    <source>
        <dbReference type="ARBA" id="ARBA00022475"/>
    </source>
</evidence>
<keyword evidence="4" id="KW-1003">Cell membrane</keyword>
<keyword evidence="7" id="KW-0406">Ion transport</keyword>
<evidence type="ECO:0000256" key="1">
    <source>
        <dbReference type="ARBA" id="ARBA00004429"/>
    </source>
</evidence>
<gene>
    <name evidence="11" type="ORF">GCM10009111_29840</name>
</gene>
<dbReference type="PANTHER" id="PTHR43298:SF2">
    <property type="entry name" value="FMN_FAD EXPORTER YEEO-RELATED"/>
    <property type="match status" value="1"/>
</dbReference>
<feature type="transmembrane region" description="Helical" evidence="10">
    <location>
        <begin position="94"/>
        <end position="112"/>
    </location>
</feature>
<feature type="transmembrane region" description="Helical" evidence="10">
    <location>
        <begin position="201"/>
        <end position="219"/>
    </location>
</feature>
<feature type="transmembrane region" description="Helical" evidence="10">
    <location>
        <begin position="240"/>
        <end position="265"/>
    </location>
</feature>
<dbReference type="PANTHER" id="PTHR43298">
    <property type="entry name" value="MULTIDRUG RESISTANCE PROTEIN NORM-RELATED"/>
    <property type="match status" value="1"/>
</dbReference>
<feature type="transmembrane region" description="Helical" evidence="10">
    <location>
        <begin position="21"/>
        <end position="43"/>
    </location>
</feature>
<keyword evidence="2" id="KW-0813">Transport</keyword>
<dbReference type="InterPro" id="IPR050222">
    <property type="entry name" value="MATE_MdtK"/>
</dbReference>
<dbReference type="CDD" id="cd13131">
    <property type="entry name" value="MATE_NorM_like"/>
    <property type="match status" value="1"/>
</dbReference>
<proteinExistence type="predicted"/>
<dbReference type="PIRSF" id="PIRSF006603">
    <property type="entry name" value="DinF"/>
    <property type="match status" value="1"/>
</dbReference>
<keyword evidence="12" id="KW-1185">Reference proteome</keyword>
<dbReference type="NCBIfam" id="TIGR00797">
    <property type="entry name" value="matE"/>
    <property type="match status" value="1"/>
</dbReference>
<dbReference type="EMBL" id="BAAAFA010000011">
    <property type="protein sequence ID" value="GAA0822065.1"/>
    <property type="molecule type" value="Genomic_DNA"/>
</dbReference>
<dbReference type="Proteomes" id="UP001500021">
    <property type="component" value="Unassembled WGS sequence"/>
</dbReference>
<keyword evidence="8 10" id="KW-0472">Membrane</keyword>
<name>A0ABN1LA19_9GAMM</name>
<evidence type="ECO:0000256" key="6">
    <source>
        <dbReference type="ARBA" id="ARBA00022989"/>
    </source>
</evidence>
<dbReference type="InterPro" id="IPR002528">
    <property type="entry name" value="MATE_fam"/>
</dbReference>
<organism evidence="11 12">
    <name type="scientific">Colwellia asteriadis</name>
    <dbReference type="NCBI Taxonomy" id="517723"/>
    <lineage>
        <taxon>Bacteria</taxon>
        <taxon>Pseudomonadati</taxon>
        <taxon>Pseudomonadota</taxon>
        <taxon>Gammaproteobacteria</taxon>
        <taxon>Alteromonadales</taxon>
        <taxon>Colwelliaceae</taxon>
        <taxon>Colwellia</taxon>
    </lineage>
</organism>
<reference evidence="11 12" key="1">
    <citation type="journal article" date="2019" name="Int. J. Syst. Evol. Microbiol.">
        <title>The Global Catalogue of Microorganisms (GCM) 10K type strain sequencing project: providing services to taxonomists for standard genome sequencing and annotation.</title>
        <authorList>
            <consortium name="The Broad Institute Genomics Platform"/>
            <consortium name="The Broad Institute Genome Sequencing Center for Infectious Disease"/>
            <person name="Wu L."/>
            <person name="Ma J."/>
        </authorList>
    </citation>
    <scope>NUCLEOTIDE SEQUENCE [LARGE SCALE GENOMIC DNA]</scope>
    <source>
        <strain evidence="11 12">JCM 15608</strain>
    </source>
</reference>
<evidence type="ECO:0000313" key="12">
    <source>
        <dbReference type="Proteomes" id="UP001500021"/>
    </source>
</evidence>
<feature type="transmembrane region" description="Helical" evidence="10">
    <location>
        <begin position="285"/>
        <end position="306"/>
    </location>
</feature>
<evidence type="ECO:0000256" key="9">
    <source>
        <dbReference type="ARBA" id="ARBA00031636"/>
    </source>
</evidence>
<feature type="transmembrane region" description="Helical" evidence="10">
    <location>
        <begin position="389"/>
        <end position="415"/>
    </location>
</feature>
<evidence type="ECO:0000256" key="7">
    <source>
        <dbReference type="ARBA" id="ARBA00023065"/>
    </source>
</evidence>
<evidence type="ECO:0000256" key="10">
    <source>
        <dbReference type="SAM" id="Phobius"/>
    </source>
</evidence>
<evidence type="ECO:0000313" key="11">
    <source>
        <dbReference type="EMBL" id="GAA0822065.1"/>
    </source>
</evidence>
<evidence type="ECO:0000256" key="8">
    <source>
        <dbReference type="ARBA" id="ARBA00023136"/>
    </source>
</evidence>
<accession>A0ABN1LA19</accession>
<evidence type="ECO:0000256" key="2">
    <source>
        <dbReference type="ARBA" id="ARBA00022448"/>
    </source>
</evidence>
<keyword evidence="5 10" id="KW-0812">Transmembrane</keyword>
<evidence type="ECO:0000256" key="3">
    <source>
        <dbReference type="ARBA" id="ARBA00022449"/>
    </source>
</evidence>
<keyword evidence="3" id="KW-0050">Antiport</keyword>
<dbReference type="Pfam" id="PF01554">
    <property type="entry name" value="MatE"/>
    <property type="match status" value="2"/>
</dbReference>
<sequence>MNLPAFFTHSKSILKLTYPILIAQLIQNLMGFVDIVMAGRVSAEDLAAVAVANSIWLPLILTIYGLIMALAAIVSQLAGANKYPEVAEQTYQTAWISLALGISLIALYYVATPLLSPMFSLEGNLETLILDYLAYIVWGAPGFCLYLVLRNYAEGLSYVKPTMIISIIGLLVNIPANYIFIYGKLGAPALGGAGCGIATAIVYWAMFISMLIYCFRSSILKQANLFTRFYWPNFTHIKNILGLGIPIALSLLFEVSLFAIVAIILVPFGSQVVASHQVALNFTGLVFMVPLSIAMATTIKVGYAIGNKNYQQAKDYSFYSVILGLLLACVTAILTVVFREQIAGIYSRELPVIELAASLMLLATIYQFSDTIQVVSAGALRGYKDTKSILYITFVSYWLIGLGVGLVLGITDWVVPKMGPYGFWIGFIIGLTAAAVLLAWRLRVIQQRLEQNKDELPPTKNNSPEFEL</sequence>
<comment type="subcellular location">
    <subcellularLocation>
        <location evidence="1">Cell inner membrane</location>
        <topology evidence="1">Multi-pass membrane protein</topology>
    </subcellularLocation>
</comment>
<feature type="transmembrane region" description="Helical" evidence="10">
    <location>
        <begin position="132"/>
        <end position="149"/>
    </location>
</feature>
<evidence type="ECO:0000256" key="5">
    <source>
        <dbReference type="ARBA" id="ARBA00022692"/>
    </source>
</evidence>
<feature type="transmembrane region" description="Helical" evidence="10">
    <location>
        <begin position="421"/>
        <end position="440"/>
    </location>
</feature>
<feature type="transmembrane region" description="Helical" evidence="10">
    <location>
        <begin position="161"/>
        <end position="181"/>
    </location>
</feature>
<comment type="caution">
    <text evidence="11">The sequence shown here is derived from an EMBL/GenBank/DDBJ whole genome shotgun (WGS) entry which is preliminary data.</text>
</comment>
<protein>
    <recommendedName>
        <fullName evidence="9">Multidrug-efflux transporter</fullName>
    </recommendedName>
</protein>
<feature type="transmembrane region" description="Helical" evidence="10">
    <location>
        <begin position="318"/>
        <end position="338"/>
    </location>
</feature>
<keyword evidence="6 10" id="KW-1133">Transmembrane helix</keyword>
<feature type="transmembrane region" description="Helical" evidence="10">
    <location>
        <begin position="350"/>
        <end position="368"/>
    </location>
</feature>